<keyword evidence="1" id="KW-0812">Transmembrane</keyword>
<evidence type="ECO:0000313" key="3">
    <source>
        <dbReference type="Proteomes" id="UP000032287"/>
    </source>
</evidence>
<keyword evidence="3" id="KW-1185">Reference proteome</keyword>
<keyword evidence="1" id="KW-1133">Transmembrane helix</keyword>
<accession>A0A0D1K5Z6</accession>
<dbReference type="Proteomes" id="UP000032287">
    <property type="component" value="Unassembled WGS sequence"/>
</dbReference>
<proteinExistence type="predicted"/>
<keyword evidence="1" id="KW-0472">Membrane</keyword>
<comment type="caution">
    <text evidence="2">The sequence shown here is derived from an EMBL/GenBank/DDBJ whole genome shotgun (WGS) entry which is preliminary data.</text>
</comment>
<name>A0A0D1K5Z6_9LACO</name>
<dbReference type="AlphaFoldDB" id="A0A0D1K5Z6"/>
<dbReference type="PATRIC" id="fig|137591.25.peg.1199"/>
<evidence type="ECO:0000313" key="2">
    <source>
        <dbReference type="EMBL" id="KIU20419.1"/>
    </source>
</evidence>
<evidence type="ECO:0000256" key="1">
    <source>
        <dbReference type="SAM" id="Phobius"/>
    </source>
</evidence>
<dbReference type="EMBL" id="JWHU01000021">
    <property type="protein sequence ID" value="KIU20419.1"/>
    <property type="molecule type" value="Genomic_DNA"/>
</dbReference>
<sequence length="90" mass="10123">MTLTAYSDNSKESEKFLKEIVKVSNDKVKELWDVKNVKALGQPHSEKKDRRATLLKYSLLAGIGSLVFTWIVAVVYATYKKVKNSSSIDA</sequence>
<organism evidence="2 3">
    <name type="scientific">Weissella cibaria</name>
    <dbReference type="NCBI Taxonomy" id="137591"/>
    <lineage>
        <taxon>Bacteria</taxon>
        <taxon>Bacillati</taxon>
        <taxon>Bacillota</taxon>
        <taxon>Bacilli</taxon>
        <taxon>Lactobacillales</taxon>
        <taxon>Lactobacillaceae</taxon>
        <taxon>Weissella</taxon>
    </lineage>
</organism>
<feature type="transmembrane region" description="Helical" evidence="1">
    <location>
        <begin position="57"/>
        <end position="79"/>
    </location>
</feature>
<protein>
    <submittedName>
        <fullName evidence="2">Uncharacterized protein</fullName>
    </submittedName>
</protein>
<reference evidence="2 3" key="1">
    <citation type="journal article" date="2015" name="Microbiology (Mosc.)">
        <title>Genomics of the Weissella cibaria species with an examination of its metabolic traits.</title>
        <authorList>
            <person name="Lynch K.M."/>
            <person name="Lucid A."/>
            <person name="Arendt E.K."/>
            <person name="Sleator R.D."/>
            <person name="Lucey B."/>
            <person name="Coffey A."/>
        </authorList>
    </citation>
    <scope>NUCLEOTIDE SEQUENCE [LARGE SCALE GENOMIC DNA]</scope>
    <source>
        <strain evidence="2 3">MG1</strain>
    </source>
</reference>
<gene>
    <name evidence="2" type="ORF">QX99_01227</name>
</gene>